<dbReference type="InterPro" id="IPR017504">
    <property type="entry name" value="CHP03067_Planctomycetes"/>
</dbReference>
<feature type="compositionally biased region" description="Basic and acidic residues" evidence="1">
    <location>
        <begin position="129"/>
        <end position="145"/>
    </location>
</feature>
<sequence>MEAGRRVHRRGRERARRKCKNSEKKTGEEHSRCARGRDSHAHFLSVFSAPSRALCGEHVVWPLPGAAEGAEPLADLGEDLVSHLVRVVPGGQVHDRLAVLVAVIFHVAVAVAGPPDREQHRGHGRAGHRGLEVRHRLVRPGREPVEPAETECGLERPAGRRPLHAADQHQLPAAEQVGGGAHLRPRRLRPQQFRRRGAGGQVLGRRGERPLGVRPGLQVLGQRVEHRQQQLAHLDVARRHPGRHHLFEQFQHPGPVAGRGRGRGGHLPELVLQVGEALLAAAGLAAGVGEQVAERRQPGEQFRPPVGGNAVLLPQIPVDVQPVLAGALANMDEQVDLVVVGAAVDVEDAGPHQRLGLGGGVQDLLAVPGRERLGQPLQRREQVRGLGADRERPAQVVPRLGRVHVVPRVEHPQVAVGHRAGPAHEVVVRRRFPALAGRDHPGGLGLQPAPPGDHRRLDRGDPVPVFVLVERAARFGRAGEREVGRDHDRRSGRGRWGGRSGGGSHWLGSGRRCELLGPRGDRPAQPLHRGPQVRVRLRVRAEPLEQRDQRFGQLVCHGAGPPGRKEPFRCNGTRRARSRCARFPFPRRALWRRLLAMVSAPSRRGSTLMKHLVLAFAVLVLALTTAAADEKGLKELEGTYKVTAAEKGGKAAPKELTDTATVTIKGDELVMAFGPDDKKVAKVKLGAADKLATIDLVPNDGPEKGKTFPGIYKLEKGELTLVFTEKGDRPKLFPTDDSFKADEDVIVLKLKKAEK</sequence>
<feature type="region of interest" description="Disordered" evidence="1">
    <location>
        <begin position="479"/>
        <end position="510"/>
    </location>
</feature>
<dbReference type="EMBL" id="CP025958">
    <property type="protein sequence ID" value="AWM42437.1"/>
    <property type="molecule type" value="Genomic_DNA"/>
</dbReference>
<feature type="compositionally biased region" description="Basic and acidic residues" evidence="1">
    <location>
        <begin position="20"/>
        <end position="33"/>
    </location>
</feature>
<feature type="region of interest" description="Disordered" evidence="1">
    <location>
        <begin position="177"/>
        <end position="213"/>
    </location>
</feature>
<accession>A0A2Z3HFX4</accession>
<dbReference type="NCBIfam" id="TIGR03067">
    <property type="entry name" value="Planc_TIGR03067"/>
    <property type="match status" value="1"/>
</dbReference>
<feature type="compositionally biased region" description="Basic residues" evidence="1">
    <location>
        <begin position="1"/>
        <end position="19"/>
    </location>
</feature>
<feature type="compositionally biased region" description="Basic and acidic residues" evidence="1">
    <location>
        <begin position="479"/>
        <end position="491"/>
    </location>
</feature>
<evidence type="ECO:0000256" key="1">
    <source>
        <dbReference type="SAM" id="MobiDB-lite"/>
    </source>
</evidence>
<keyword evidence="3" id="KW-1185">Reference proteome</keyword>
<feature type="compositionally biased region" description="Gly residues" evidence="1">
    <location>
        <begin position="494"/>
        <end position="505"/>
    </location>
</feature>
<dbReference type="Proteomes" id="UP000245802">
    <property type="component" value="Chromosome"/>
</dbReference>
<dbReference type="AlphaFoldDB" id="A0A2Z3HFX4"/>
<evidence type="ECO:0000313" key="2">
    <source>
        <dbReference type="EMBL" id="AWM42437.1"/>
    </source>
</evidence>
<protein>
    <recommendedName>
        <fullName evidence="4">TIGR03067 domain-containing protein</fullName>
    </recommendedName>
</protein>
<dbReference type="KEGG" id="gog:C1280_29210"/>
<name>A0A2Z3HFX4_9BACT</name>
<feature type="region of interest" description="Disordered" evidence="1">
    <location>
        <begin position="115"/>
        <end position="156"/>
    </location>
</feature>
<feature type="compositionally biased region" description="Basic residues" evidence="1">
    <location>
        <begin position="183"/>
        <end position="197"/>
    </location>
</feature>
<proteinExistence type="predicted"/>
<evidence type="ECO:0000313" key="3">
    <source>
        <dbReference type="Proteomes" id="UP000245802"/>
    </source>
</evidence>
<feature type="region of interest" description="Disordered" evidence="1">
    <location>
        <begin position="1"/>
        <end position="33"/>
    </location>
</feature>
<evidence type="ECO:0008006" key="4">
    <source>
        <dbReference type="Google" id="ProtNLM"/>
    </source>
</evidence>
<organism evidence="2 3">
    <name type="scientific">Gemmata obscuriglobus</name>
    <dbReference type="NCBI Taxonomy" id="114"/>
    <lineage>
        <taxon>Bacteria</taxon>
        <taxon>Pseudomonadati</taxon>
        <taxon>Planctomycetota</taxon>
        <taxon>Planctomycetia</taxon>
        <taxon>Gemmatales</taxon>
        <taxon>Gemmataceae</taxon>
        <taxon>Gemmata</taxon>
    </lineage>
</organism>
<gene>
    <name evidence="2" type="ORF">C1280_29210</name>
</gene>
<reference evidence="2 3" key="1">
    <citation type="submission" date="2018-01" db="EMBL/GenBank/DDBJ databases">
        <title>G. obscuriglobus.</title>
        <authorList>
            <person name="Franke J."/>
            <person name="Blomberg W."/>
            <person name="Selmecki A."/>
        </authorList>
    </citation>
    <scope>NUCLEOTIDE SEQUENCE [LARGE SCALE GENOMIC DNA]</scope>
    <source>
        <strain evidence="2 3">DSM 5831</strain>
    </source>
</reference>
<feature type="region of interest" description="Disordered" evidence="1">
    <location>
        <begin position="438"/>
        <end position="458"/>
    </location>
</feature>